<dbReference type="EMBL" id="JACHXV010000004">
    <property type="protein sequence ID" value="MBB3173378.1"/>
    <property type="molecule type" value="Genomic_DNA"/>
</dbReference>
<dbReference type="PIRSF" id="PIRSF006060">
    <property type="entry name" value="AA_transporter"/>
    <property type="match status" value="1"/>
</dbReference>
<dbReference type="InterPro" id="IPR002293">
    <property type="entry name" value="AA/rel_permease1"/>
</dbReference>
<feature type="transmembrane region" description="Helical" evidence="6">
    <location>
        <begin position="458"/>
        <end position="476"/>
    </location>
</feature>
<feature type="transmembrane region" description="Helical" evidence="6">
    <location>
        <begin position="378"/>
        <end position="395"/>
    </location>
</feature>
<accession>A0A850NRK8</accession>
<evidence type="ECO:0000256" key="1">
    <source>
        <dbReference type="ARBA" id="ARBA00004141"/>
    </source>
</evidence>
<reference evidence="8 10" key="1">
    <citation type="submission" date="2020-06" db="EMBL/GenBank/DDBJ databases">
        <title>Description of novel acetic acid bacteria.</title>
        <authorList>
            <person name="Sombolestani A."/>
        </authorList>
    </citation>
    <scope>NUCLEOTIDE SEQUENCE [LARGE SCALE GENOMIC DNA]</scope>
    <source>
        <strain evidence="8 10">LMG 26838</strain>
    </source>
</reference>
<evidence type="ECO:0000313" key="10">
    <source>
        <dbReference type="Proteomes" id="UP000565205"/>
    </source>
</evidence>
<evidence type="ECO:0000313" key="7">
    <source>
        <dbReference type="EMBL" id="MBB3173378.1"/>
    </source>
</evidence>
<feature type="transmembrane region" description="Helical" evidence="6">
    <location>
        <begin position="279"/>
        <end position="304"/>
    </location>
</feature>
<name>A0A850NRK8_9PROT</name>
<feature type="transmembrane region" description="Helical" evidence="6">
    <location>
        <begin position="66"/>
        <end position="86"/>
    </location>
</feature>
<organism evidence="8 10">
    <name type="scientific">Endobacter medicaginis</name>
    <dbReference type="NCBI Taxonomy" id="1181271"/>
    <lineage>
        <taxon>Bacteria</taxon>
        <taxon>Pseudomonadati</taxon>
        <taxon>Pseudomonadota</taxon>
        <taxon>Alphaproteobacteria</taxon>
        <taxon>Acetobacterales</taxon>
        <taxon>Acetobacteraceae</taxon>
        <taxon>Endobacter</taxon>
    </lineage>
</organism>
<evidence type="ECO:0000313" key="8">
    <source>
        <dbReference type="EMBL" id="NVN30022.1"/>
    </source>
</evidence>
<feature type="transmembrane region" description="Helical" evidence="6">
    <location>
        <begin position="200"/>
        <end position="219"/>
    </location>
</feature>
<dbReference type="AlphaFoldDB" id="A0A850NRK8"/>
<gene>
    <name evidence="7" type="ORF">FHR90_001201</name>
    <name evidence="8" type="ORF">HUK83_06695</name>
</gene>
<dbReference type="PANTHER" id="PTHR43243:SF4">
    <property type="entry name" value="CATIONIC AMINO ACID TRANSPORTER 4"/>
    <property type="match status" value="1"/>
</dbReference>
<feature type="transmembrane region" description="Helical" evidence="6">
    <location>
        <begin position="433"/>
        <end position="452"/>
    </location>
</feature>
<feature type="transmembrane region" description="Helical" evidence="6">
    <location>
        <begin position="401"/>
        <end position="421"/>
    </location>
</feature>
<dbReference type="EMBL" id="JABXXQ010000094">
    <property type="protein sequence ID" value="NVN30022.1"/>
    <property type="molecule type" value="Genomic_DNA"/>
</dbReference>
<feature type="transmembrane region" description="Helical" evidence="6">
    <location>
        <begin position="38"/>
        <end position="60"/>
    </location>
</feature>
<protein>
    <submittedName>
        <fullName evidence="7">APA family basic amino acid/polyamine antiporter</fullName>
    </submittedName>
    <submittedName>
        <fullName evidence="8">Amino acid permease</fullName>
    </submittedName>
</protein>
<dbReference type="Pfam" id="PF13520">
    <property type="entry name" value="AA_permease_2"/>
    <property type="match status" value="1"/>
</dbReference>
<evidence type="ECO:0000313" key="9">
    <source>
        <dbReference type="Proteomes" id="UP000557688"/>
    </source>
</evidence>
<dbReference type="GO" id="GO:0015171">
    <property type="term" value="F:amino acid transmembrane transporter activity"/>
    <property type="evidence" value="ECO:0007669"/>
    <property type="project" value="TreeGrafter"/>
</dbReference>
<dbReference type="RefSeq" id="WP_176623221.1">
    <property type="nucleotide sequence ID" value="NZ_JABXXQ010000094.1"/>
</dbReference>
<feature type="transmembrane region" description="Helical" evidence="6">
    <location>
        <begin position="98"/>
        <end position="119"/>
    </location>
</feature>
<keyword evidence="2" id="KW-0813">Transport</keyword>
<comment type="caution">
    <text evidence="8">The sequence shown here is derived from an EMBL/GenBank/DDBJ whole genome shotgun (WGS) entry which is preliminary data.</text>
</comment>
<keyword evidence="4 6" id="KW-1133">Transmembrane helix</keyword>
<reference evidence="7 9" key="2">
    <citation type="submission" date="2020-08" db="EMBL/GenBank/DDBJ databases">
        <title>Genomic Encyclopedia of Type Strains, Phase III (KMG-III): the genomes of soil and plant-associated and newly described type strains.</title>
        <authorList>
            <person name="Whitman W."/>
        </authorList>
    </citation>
    <scope>NUCLEOTIDE SEQUENCE [LARGE SCALE GENOMIC DNA]</scope>
    <source>
        <strain evidence="7 9">CECT 8088</strain>
    </source>
</reference>
<comment type="subcellular location">
    <subcellularLocation>
        <location evidence="1">Membrane</location>
        <topology evidence="1">Multi-pass membrane protein</topology>
    </subcellularLocation>
</comment>
<feature type="transmembrane region" description="Helical" evidence="6">
    <location>
        <begin position="324"/>
        <end position="347"/>
    </location>
</feature>
<evidence type="ECO:0000256" key="2">
    <source>
        <dbReference type="ARBA" id="ARBA00022448"/>
    </source>
</evidence>
<evidence type="ECO:0000256" key="4">
    <source>
        <dbReference type="ARBA" id="ARBA00022989"/>
    </source>
</evidence>
<dbReference type="Gene3D" id="1.20.1740.10">
    <property type="entry name" value="Amino acid/polyamine transporter I"/>
    <property type="match status" value="1"/>
</dbReference>
<sequence length="484" mass="51373">MSSTTLPSPSLFRRRSVASLTREDGAHALARRLGPFQLILLGVGCTIGAGLFSLTGLAAADDAGPAVVIAYLIAATGCVFAGLCYSEMASMIPVAGSAYTYAYASLGEIVAWIIGWDLILEYAVAASTVAVSWSGYVNVLLETFGVHLPPRLLASPFETVTPAGGGHAHGLVNLPAALAIVGVSLLLIRGISQSAKVNAAIVAIKLAVILAVVCFGLPYTKAANWHPFIPANTGHFGEFGWSGIIRAAGMLFFAYIGFDAVSTAAQESRNPGRDMPIGLIGSLALCTIAYVVFAFVLTGLVNYRTMHGDPAPVATAIDQTPFEFLHLLVKIGIVCGFTSVLLVLLLGQSRILYAMARDGLLPRFFSDVHPRFRTPWRSNLLVMVISAAIAAFFPLGELGSMASIGTLFAFVVVCAGVLALRRIDPARERRFRVPFGPVIPVCGIVFCLGLMASLGRDTWIRLVVWLAVGLVIYFAYGRRHARGD</sequence>
<keyword evidence="5 6" id="KW-0472">Membrane</keyword>
<evidence type="ECO:0000256" key="6">
    <source>
        <dbReference type="SAM" id="Phobius"/>
    </source>
</evidence>
<keyword evidence="3 6" id="KW-0812">Transmembrane</keyword>
<evidence type="ECO:0000256" key="5">
    <source>
        <dbReference type="ARBA" id="ARBA00023136"/>
    </source>
</evidence>
<dbReference type="GO" id="GO:0016020">
    <property type="term" value="C:membrane"/>
    <property type="evidence" value="ECO:0007669"/>
    <property type="project" value="UniProtKB-SubCell"/>
</dbReference>
<feature type="transmembrane region" description="Helical" evidence="6">
    <location>
        <begin position="170"/>
        <end position="188"/>
    </location>
</feature>
<evidence type="ECO:0000256" key="3">
    <source>
        <dbReference type="ARBA" id="ARBA00022692"/>
    </source>
</evidence>
<dbReference type="Proteomes" id="UP000565205">
    <property type="component" value="Unassembled WGS sequence"/>
</dbReference>
<dbReference type="PANTHER" id="PTHR43243">
    <property type="entry name" value="INNER MEMBRANE TRANSPORTER YGJI-RELATED"/>
    <property type="match status" value="1"/>
</dbReference>
<keyword evidence="9" id="KW-1185">Reference proteome</keyword>
<dbReference type="Proteomes" id="UP000557688">
    <property type="component" value="Unassembled WGS sequence"/>
</dbReference>
<feature type="transmembrane region" description="Helical" evidence="6">
    <location>
        <begin position="239"/>
        <end position="258"/>
    </location>
</feature>
<proteinExistence type="predicted"/>